<dbReference type="Proteomes" id="UP000828390">
    <property type="component" value="Unassembled WGS sequence"/>
</dbReference>
<reference evidence="2" key="2">
    <citation type="submission" date="2020-11" db="EMBL/GenBank/DDBJ databases">
        <authorList>
            <person name="McCartney M.A."/>
            <person name="Auch B."/>
            <person name="Kono T."/>
            <person name="Mallez S."/>
            <person name="Becker A."/>
            <person name="Gohl D.M."/>
            <person name="Silverstein K.A.T."/>
            <person name="Koren S."/>
            <person name="Bechman K.B."/>
            <person name="Herman A."/>
            <person name="Abrahante J.E."/>
            <person name="Garbe J."/>
        </authorList>
    </citation>
    <scope>NUCLEOTIDE SEQUENCE</scope>
    <source>
        <strain evidence="2">Duluth1</strain>
        <tissue evidence="2">Whole animal</tissue>
    </source>
</reference>
<dbReference type="EMBL" id="JAIWYP010000002">
    <property type="protein sequence ID" value="KAH3870620.1"/>
    <property type="molecule type" value="Genomic_DNA"/>
</dbReference>
<dbReference type="AlphaFoldDB" id="A0A9D4M4H1"/>
<feature type="compositionally biased region" description="Acidic residues" evidence="1">
    <location>
        <begin position="234"/>
        <end position="267"/>
    </location>
</feature>
<name>A0A9D4M4H1_DREPO</name>
<proteinExistence type="predicted"/>
<evidence type="ECO:0000313" key="2">
    <source>
        <dbReference type="EMBL" id="KAH3870620.1"/>
    </source>
</evidence>
<evidence type="ECO:0000256" key="1">
    <source>
        <dbReference type="SAM" id="MobiDB-lite"/>
    </source>
</evidence>
<gene>
    <name evidence="2" type="ORF">DPMN_033808</name>
</gene>
<sequence length="267" mass="29798">MTVGQDSLNRTGIEKIYLKSKRGLVLSIDNVQKRLIGIDYGLFLVIQGKACRAIENNEVIIVDQERSLWKKEIRWSEVNLLQFLGDHKKIGKNNYILFFNTGKRDLGVAGGKYCRVKVERTLVSIVVNLEDGYAETGTGSSSNNGVTVVAGHALITLTMMEGSCTGVSGLLKVNEDEEDNHIVNIEPGLKTLSWDCSVEKSNVEHRIEFDMSSSCRMNQYTSLNVHVCDNDGAAADDNDDDDENDDRDNNEDDNEEDDAEEEIEVEE</sequence>
<comment type="caution">
    <text evidence="2">The sequence shown here is derived from an EMBL/GenBank/DDBJ whole genome shotgun (WGS) entry which is preliminary data.</text>
</comment>
<accession>A0A9D4M4H1</accession>
<organism evidence="2 3">
    <name type="scientific">Dreissena polymorpha</name>
    <name type="common">Zebra mussel</name>
    <name type="synonym">Mytilus polymorpha</name>
    <dbReference type="NCBI Taxonomy" id="45954"/>
    <lineage>
        <taxon>Eukaryota</taxon>
        <taxon>Metazoa</taxon>
        <taxon>Spiralia</taxon>
        <taxon>Lophotrochozoa</taxon>
        <taxon>Mollusca</taxon>
        <taxon>Bivalvia</taxon>
        <taxon>Autobranchia</taxon>
        <taxon>Heteroconchia</taxon>
        <taxon>Euheterodonta</taxon>
        <taxon>Imparidentia</taxon>
        <taxon>Neoheterodontei</taxon>
        <taxon>Myida</taxon>
        <taxon>Dreissenoidea</taxon>
        <taxon>Dreissenidae</taxon>
        <taxon>Dreissena</taxon>
    </lineage>
</organism>
<evidence type="ECO:0000313" key="3">
    <source>
        <dbReference type="Proteomes" id="UP000828390"/>
    </source>
</evidence>
<keyword evidence="3" id="KW-1185">Reference proteome</keyword>
<protein>
    <submittedName>
        <fullName evidence="2">Uncharacterized protein</fullName>
    </submittedName>
</protein>
<reference evidence="2" key="1">
    <citation type="journal article" date="2019" name="bioRxiv">
        <title>The Genome of the Zebra Mussel, Dreissena polymorpha: A Resource for Invasive Species Research.</title>
        <authorList>
            <person name="McCartney M.A."/>
            <person name="Auch B."/>
            <person name="Kono T."/>
            <person name="Mallez S."/>
            <person name="Zhang Y."/>
            <person name="Obille A."/>
            <person name="Becker A."/>
            <person name="Abrahante J.E."/>
            <person name="Garbe J."/>
            <person name="Badalamenti J.P."/>
            <person name="Herman A."/>
            <person name="Mangelson H."/>
            <person name="Liachko I."/>
            <person name="Sullivan S."/>
            <person name="Sone E.D."/>
            <person name="Koren S."/>
            <person name="Silverstein K.A.T."/>
            <person name="Beckman K.B."/>
            <person name="Gohl D.M."/>
        </authorList>
    </citation>
    <scope>NUCLEOTIDE SEQUENCE</scope>
    <source>
        <strain evidence="2">Duluth1</strain>
        <tissue evidence="2">Whole animal</tissue>
    </source>
</reference>
<feature type="region of interest" description="Disordered" evidence="1">
    <location>
        <begin position="231"/>
        <end position="267"/>
    </location>
</feature>